<dbReference type="InterPro" id="IPR032675">
    <property type="entry name" value="LRR_dom_sf"/>
</dbReference>
<sequence>MDGDAYIQALTRYIQKEGKRLAQRNPDPPVAISLHHLYYLLTRIDDLEVPIGPLNIRLEDLNRDSQASTSSSSNYVSFRKKNSDAASIRSVSSIRSVMSTVGTSVWTGFGVFGSSIRTEELIAEDLKQLYSAFCKLPTLRICPNPSIKLINGFEEYPFDTAVPLLAFKNLQFLEIFGYSPKQFYGWDEVSEQVRSLVVKRCGINDVALLTIGVVKEELEKKRRKAERATRHWQSISDNGNSVPSSPRPTTQNSYFQQKVQSMEPADRPRSASPNSMLCRPNNTSRKHSRYDRLQSSTSLMSECPPPFVLPPGKWRFLRFLSLSDNALSTISVEALAPLAANLNFLDLSRNNFTTIPAALATLSSLRSLDMAKNQIESLHSLLQSPLPGISTLNLRANKLATIAGIDRLPSLERVDLRENQLRDPTEVARLNAAPNFSEMWIAGNPFTRTHYDHRTTIFNVFRANSGMADDITLDGRKPGILEKRSLEPRATESVPPPSKAAQLKVANSITSTPSKLDAEIASTNDLPDEELSVKLKKKVHKSRVIDLSSPGKANPGRDLSTSPASRHSVDTPAKAEMREKANGEEYRKKIEALKQEVGSGWIRVINEDSFRDKQNEVRQE</sequence>
<evidence type="ECO:0000256" key="5">
    <source>
        <dbReference type="SAM" id="MobiDB-lite"/>
    </source>
</evidence>
<dbReference type="EMBL" id="CAHR02000003">
    <property type="protein sequence ID" value="CCG80616.1"/>
    <property type="molecule type" value="Genomic_DNA"/>
</dbReference>
<dbReference type="SUPFAM" id="SSF52075">
    <property type="entry name" value="Outer arm dynein light chain 1"/>
    <property type="match status" value="1"/>
</dbReference>
<dbReference type="GO" id="GO:0005737">
    <property type="term" value="C:cytoplasm"/>
    <property type="evidence" value="ECO:0007669"/>
    <property type="project" value="UniProtKB-SubCell"/>
</dbReference>
<dbReference type="Gene3D" id="3.80.10.10">
    <property type="entry name" value="Ribonuclease Inhibitor"/>
    <property type="match status" value="2"/>
</dbReference>
<dbReference type="VEuPathDB" id="FungiDB:TAPDE_000142"/>
<feature type="region of interest" description="Disordered" evidence="5">
    <location>
        <begin position="542"/>
        <end position="584"/>
    </location>
</feature>
<dbReference type="PANTHER" id="PTHR15454">
    <property type="entry name" value="NISCHARIN RELATED"/>
    <property type="match status" value="1"/>
</dbReference>
<feature type="region of interest" description="Disordered" evidence="5">
    <location>
        <begin position="485"/>
        <end position="505"/>
    </location>
</feature>
<comment type="subcellular location">
    <subcellularLocation>
        <location evidence="1">Cytoplasm</location>
    </subcellularLocation>
</comment>
<dbReference type="Proteomes" id="UP000013776">
    <property type="component" value="Unassembled WGS sequence"/>
</dbReference>
<feature type="region of interest" description="Disordered" evidence="5">
    <location>
        <begin position="225"/>
        <end position="294"/>
    </location>
</feature>
<evidence type="ECO:0000256" key="1">
    <source>
        <dbReference type="ARBA" id="ARBA00004496"/>
    </source>
</evidence>
<organism evidence="6 7">
    <name type="scientific">Taphrina deformans (strain PYCC 5710 / ATCC 11124 / CBS 356.35 / IMI 108563 / JCM 9778 / NBRC 8474)</name>
    <name type="common">Peach leaf curl fungus</name>
    <name type="synonym">Lalaria deformans</name>
    <dbReference type="NCBI Taxonomy" id="1097556"/>
    <lineage>
        <taxon>Eukaryota</taxon>
        <taxon>Fungi</taxon>
        <taxon>Dikarya</taxon>
        <taxon>Ascomycota</taxon>
        <taxon>Taphrinomycotina</taxon>
        <taxon>Taphrinomycetes</taxon>
        <taxon>Taphrinales</taxon>
        <taxon>Taphrinaceae</taxon>
        <taxon>Taphrina</taxon>
    </lineage>
</organism>
<gene>
    <name evidence="6" type="ORF">TAPDE_000142</name>
</gene>
<keyword evidence="2" id="KW-0963">Cytoplasm</keyword>
<protein>
    <submittedName>
        <fullName evidence="6">Leucine rich repeat protein</fullName>
    </submittedName>
</protein>
<evidence type="ECO:0000256" key="2">
    <source>
        <dbReference type="ARBA" id="ARBA00022490"/>
    </source>
</evidence>
<evidence type="ECO:0000256" key="3">
    <source>
        <dbReference type="ARBA" id="ARBA00022614"/>
    </source>
</evidence>
<evidence type="ECO:0000256" key="4">
    <source>
        <dbReference type="ARBA" id="ARBA00022737"/>
    </source>
</evidence>
<dbReference type="PROSITE" id="PS51450">
    <property type="entry name" value="LRR"/>
    <property type="match status" value="2"/>
</dbReference>
<dbReference type="AlphaFoldDB" id="R4X6R9"/>
<reference evidence="6 7" key="1">
    <citation type="journal article" date="2013" name="MBio">
        <title>Genome sequencing of the plant pathogen Taphrina deformans, the causal agent of peach leaf curl.</title>
        <authorList>
            <person name="Cisse O.H."/>
            <person name="Almeida J.M.G.C.F."/>
            <person name="Fonseca A."/>
            <person name="Kumar A.A."/>
            <person name="Salojaervi J."/>
            <person name="Overmyer K."/>
            <person name="Hauser P.M."/>
            <person name="Pagni M."/>
        </authorList>
    </citation>
    <scope>NUCLEOTIDE SEQUENCE [LARGE SCALE GENOMIC DNA]</scope>
    <source>
        <strain evidence="7">PYCC 5710 / ATCC 11124 / CBS 356.35 / IMI 108563 / JCM 9778 / NBRC 8474</strain>
    </source>
</reference>
<keyword evidence="3" id="KW-0433">Leucine-rich repeat</keyword>
<keyword evidence="4" id="KW-0677">Repeat</keyword>
<feature type="compositionally biased region" description="Basic and acidic residues" evidence="5">
    <location>
        <begin position="567"/>
        <end position="584"/>
    </location>
</feature>
<feature type="compositionally biased region" description="Polar residues" evidence="5">
    <location>
        <begin position="231"/>
        <end position="260"/>
    </location>
</feature>
<evidence type="ECO:0000313" key="7">
    <source>
        <dbReference type="Proteomes" id="UP000013776"/>
    </source>
</evidence>
<proteinExistence type="predicted"/>
<dbReference type="STRING" id="1097556.R4X6R9"/>
<dbReference type="InterPro" id="IPR003591">
    <property type="entry name" value="Leu-rich_rpt_typical-subtyp"/>
</dbReference>
<dbReference type="Pfam" id="PF13855">
    <property type="entry name" value="LRR_8"/>
    <property type="match status" value="1"/>
</dbReference>
<keyword evidence="7" id="KW-1185">Reference proteome</keyword>
<feature type="compositionally biased region" description="Polar residues" evidence="5">
    <location>
        <begin position="271"/>
        <end position="283"/>
    </location>
</feature>
<dbReference type="eggNOG" id="ENOG502QTY2">
    <property type="taxonomic scope" value="Eukaryota"/>
</dbReference>
<dbReference type="PANTHER" id="PTHR15454:SF69">
    <property type="entry name" value="SERINE_THREONINE-PROTEIN KINASE 11-INTERACTING PROTEIN"/>
    <property type="match status" value="1"/>
</dbReference>
<dbReference type="SMART" id="SM00369">
    <property type="entry name" value="LRR_TYP"/>
    <property type="match status" value="4"/>
</dbReference>
<accession>R4X6R9</accession>
<dbReference type="OrthoDB" id="676979at2759"/>
<evidence type="ECO:0000313" key="6">
    <source>
        <dbReference type="EMBL" id="CCG80616.1"/>
    </source>
</evidence>
<comment type="caution">
    <text evidence="6">The sequence shown here is derived from an EMBL/GenBank/DDBJ whole genome shotgun (WGS) entry which is preliminary data.</text>
</comment>
<name>R4X6R9_TAPDE</name>
<dbReference type="InterPro" id="IPR001611">
    <property type="entry name" value="Leu-rich_rpt"/>
</dbReference>